<keyword evidence="2" id="KW-1185">Reference proteome</keyword>
<reference evidence="1" key="1">
    <citation type="submission" date="2020-02" db="EMBL/GenBank/DDBJ databases">
        <title>Genome sequencing of the panga catfish, Pangasius djambal.</title>
        <authorList>
            <person name="Wen M."/>
            <person name="Zahm M."/>
            <person name="Roques C."/>
            <person name="Cabau C."/>
            <person name="Klopp C."/>
            <person name="Donnadieu C."/>
            <person name="Jouanno E."/>
            <person name="Avarre J.-C."/>
            <person name="Campet M."/>
            <person name="Ha T."/>
            <person name="Dugue R."/>
            <person name="Lampietro C."/>
            <person name="Louis A."/>
            <person name="Herpin A."/>
            <person name="Echchiki A."/>
            <person name="Berthelot C."/>
            <person name="Parey E."/>
            <person name="Roest-Crollius H."/>
            <person name="Braasch I."/>
            <person name="Postlethwait J.H."/>
            <person name="Bobe J."/>
            <person name="Montfort J."/>
            <person name="Bouchez O."/>
            <person name="Begum T."/>
            <person name="Schartl M."/>
            <person name="Gustiano R."/>
            <person name="Guiguen Y."/>
        </authorList>
    </citation>
    <scope>NUCLEOTIDE SEQUENCE</scope>
    <source>
        <strain evidence="1">Pdj_M5554</strain>
    </source>
</reference>
<protein>
    <submittedName>
        <fullName evidence="1">Uncharacterized protein</fullName>
    </submittedName>
</protein>
<accession>A0ACC5YZE4</accession>
<comment type="caution">
    <text evidence="1">The sequence shown here is derived from an EMBL/GenBank/DDBJ whole genome shotgun (WGS) entry which is preliminary data.</text>
</comment>
<organism evidence="1 2">
    <name type="scientific">Pangasius djambal</name>
    <dbReference type="NCBI Taxonomy" id="1691987"/>
    <lineage>
        <taxon>Eukaryota</taxon>
        <taxon>Metazoa</taxon>
        <taxon>Chordata</taxon>
        <taxon>Craniata</taxon>
        <taxon>Vertebrata</taxon>
        <taxon>Euteleostomi</taxon>
        <taxon>Actinopterygii</taxon>
        <taxon>Neopterygii</taxon>
        <taxon>Teleostei</taxon>
        <taxon>Ostariophysi</taxon>
        <taxon>Siluriformes</taxon>
        <taxon>Pangasiidae</taxon>
        <taxon>Pangasius</taxon>
    </lineage>
</organism>
<evidence type="ECO:0000313" key="2">
    <source>
        <dbReference type="Proteomes" id="UP000830395"/>
    </source>
</evidence>
<dbReference type="EMBL" id="CM040989">
    <property type="protein sequence ID" value="MCJ8741000.1"/>
    <property type="molecule type" value="Genomic_DNA"/>
</dbReference>
<evidence type="ECO:0000313" key="1">
    <source>
        <dbReference type="EMBL" id="MCJ8741000.1"/>
    </source>
</evidence>
<sequence>MIMPSGVSSFLLDCMDSDLEAGDPIPSIETLCKADTYDEGTGLVSEDEMLHCYIKNSTLLSFSDAVNIGMQHPPNLSSILELSPVIDGQIAKESFSLPPSQPVSPLG</sequence>
<dbReference type="Proteomes" id="UP000830395">
    <property type="component" value="Chromosome 15"/>
</dbReference>
<gene>
    <name evidence="1" type="ORF">PDJAM_G00065580</name>
</gene>
<proteinExistence type="predicted"/>
<name>A0ACC5YZE4_9TELE</name>